<reference evidence="5 6" key="1">
    <citation type="journal article" date="2011" name="Proc. Natl. Acad. Sci. U.S.A.">
        <title>Niche of harmful alga Aureococcus anophagefferens revealed through ecogenomics.</title>
        <authorList>
            <person name="Gobler C.J."/>
            <person name="Berry D.L."/>
            <person name="Dyhrman S.T."/>
            <person name="Wilhelm S.W."/>
            <person name="Salamov A."/>
            <person name="Lobanov A.V."/>
            <person name="Zhang Y."/>
            <person name="Collier J.L."/>
            <person name="Wurch L.L."/>
            <person name="Kustka A.B."/>
            <person name="Dill B.D."/>
            <person name="Shah M."/>
            <person name="VerBerkmoes N.C."/>
            <person name="Kuo A."/>
            <person name="Terry A."/>
            <person name="Pangilinan J."/>
            <person name="Lindquist E.A."/>
            <person name="Lucas S."/>
            <person name="Paulsen I.T."/>
            <person name="Hattenrath-Lehmann T.K."/>
            <person name="Talmage S.C."/>
            <person name="Walker E.A."/>
            <person name="Koch F."/>
            <person name="Burson A.M."/>
            <person name="Marcoval M.A."/>
            <person name="Tang Y.Z."/>
            <person name="Lecleir G.R."/>
            <person name="Coyne K.J."/>
            <person name="Berg G.M."/>
            <person name="Bertrand E.M."/>
            <person name="Saito M.A."/>
            <person name="Gladyshev V.N."/>
            <person name="Grigoriev I.V."/>
        </authorList>
    </citation>
    <scope>NUCLEOTIDE SEQUENCE [LARGE SCALE GENOMIC DNA]</scope>
    <source>
        <strain evidence="6">CCMP 1984</strain>
    </source>
</reference>
<evidence type="ECO:0000259" key="4">
    <source>
        <dbReference type="Pfam" id="PF00248"/>
    </source>
</evidence>
<dbReference type="PROSITE" id="PS00062">
    <property type="entry name" value="ALDOKETO_REDUCTASE_2"/>
    <property type="match status" value="1"/>
</dbReference>
<protein>
    <recommendedName>
        <fullName evidence="4">NADP-dependent oxidoreductase domain-containing protein</fullName>
    </recommendedName>
</protein>
<feature type="domain" description="NADP-dependent oxidoreductase" evidence="4">
    <location>
        <begin position="50"/>
        <end position="312"/>
    </location>
</feature>
<proteinExistence type="predicted"/>
<evidence type="ECO:0000256" key="2">
    <source>
        <dbReference type="PIRSR" id="PIRSR000097-2"/>
    </source>
</evidence>
<organism evidence="6">
    <name type="scientific">Aureococcus anophagefferens</name>
    <name type="common">Harmful bloom alga</name>
    <dbReference type="NCBI Taxonomy" id="44056"/>
    <lineage>
        <taxon>Eukaryota</taxon>
        <taxon>Sar</taxon>
        <taxon>Stramenopiles</taxon>
        <taxon>Ochrophyta</taxon>
        <taxon>Pelagophyceae</taxon>
        <taxon>Pelagomonadales</taxon>
        <taxon>Pelagomonadaceae</taxon>
        <taxon>Aureococcus</taxon>
    </lineage>
</organism>
<feature type="binding site" evidence="2">
    <location>
        <position position="149"/>
    </location>
    <ligand>
        <name>substrate</name>
    </ligand>
</feature>
<dbReference type="PROSITE" id="PS00063">
    <property type="entry name" value="ALDOKETO_REDUCTASE_3"/>
    <property type="match status" value="1"/>
</dbReference>
<dbReference type="OMA" id="PRIHLGV"/>
<dbReference type="PRINTS" id="PR00069">
    <property type="entry name" value="ALDKETRDTASE"/>
</dbReference>
<evidence type="ECO:0000256" key="1">
    <source>
        <dbReference type="PIRSR" id="PIRSR000097-1"/>
    </source>
</evidence>
<dbReference type="CDD" id="cd19071">
    <property type="entry name" value="AKR_AKR1-5-like"/>
    <property type="match status" value="1"/>
</dbReference>
<feature type="site" description="Lowers pKa of active site Tyr" evidence="3">
    <location>
        <position position="117"/>
    </location>
</feature>
<sequence>MLGAKERVLLEADDGAKGWGSRSVFERCPETRVATPRTATLNTGRAIPLLGFGTWKLAGDAKTKAVVRDAIRAGYRARPRHIDTARMYSNEAVIGEAIAEAVAAGDVTRDDLFVTTKLWNSDHGSKVEAACRASLARLKLDYVDLYLIHFPFTAPGPTLEPPLGDTWREMTKVYELGLARAVGVSNFSLKKVDALEGLVPAVLQVELHPLLRQTALLEGCAARGIHVTAYSPLGSADSAAFMKHDGACGRLLEHAEVAKVARSAGCTTAQALLKYGVQRGCSVLPKSSTASRIAENADIFDAPLSPGDMEALGRLEPQTRFL</sequence>
<dbReference type="OrthoDB" id="416253at2759"/>
<accession>F0YA15</accession>
<evidence type="ECO:0000313" key="6">
    <source>
        <dbReference type="Proteomes" id="UP000002729"/>
    </source>
</evidence>
<dbReference type="Proteomes" id="UP000002729">
    <property type="component" value="Unassembled WGS sequence"/>
</dbReference>
<dbReference type="RefSeq" id="XP_009037438.1">
    <property type="nucleotide sequence ID" value="XM_009039190.1"/>
</dbReference>
<dbReference type="SUPFAM" id="SSF51430">
    <property type="entry name" value="NAD(P)-linked oxidoreductase"/>
    <property type="match status" value="1"/>
</dbReference>
<dbReference type="InterPro" id="IPR023210">
    <property type="entry name" value="NADP_OxRdtase_dom"/>
</dbReference>
<gene>
    <name evidence="5" type="ORF">AURANDRAFT_27056</name>
</gene>
<dbReference type="InterPro" id="IPR036812">
    <property type="entry name" value="NAD(P)_OxRdtase_dom_sf"/>
</dbReference>
<keyword evidence="6" id="KW-1185">Reference proteome</keyword>
<dbReference type="InParanoid" id="F0YA15"/>
<dbReference type="GO" id="GO:0016491">
    <property type="term" value="F:oxidoreductase activity"/>
    <property type="evidence" value="ECO:0007669"/>
    <property type="project" value="InterPro"/>
</dbReference>
<dbReference type="PANTHER" id="PTHR11732">
    <property type="entry name" value="ALDO/KETO REDUCTASE"/>
    <property type="match status" value="1"/>
</dbReference>
<dbReference type="PIRSF" id="PIRSF000097">
    <property type="entry name" value="AKR"/>
    <property type="match status" value="1"/>
</dbReference>
<dbReference type="InterPro" id="IPR018170">
    <property type="entry name" value="Aldo/ket_reductase_CS"/>
</dbReference>
<dbReference type="EMBL" id="GL833129">
    <property type="protein sequence ID" value="EGB08080.1"/>
    <property type="molecule type" value="Genomic_DNA"/>
</dbReference>
<dbReference type="KEGG" id="aaf:AURANDRAFT_27056"/>
<dbReference type="Gene3D" id="3.20.20.100">
    <property type="entry name" value="NADP-dependent oxidoreductase domain"/>
    <property type="match status" value="1"/>
</dbReference>
<dbReference type="eggNOG" id="KOG1577">
    <property type="taxonomic scope" value="Eukaryota"/>
</dbReference>
<feature type="non-terminal residue" evidence="5">
    <location>
        <position position="322"/>
    </location>
</feature>
<name>F0YA15_AURAN</name>
<evidence type="ECO:0000313" key="5">
    <source>
        <dbReference type="EMBL" id="EGB08080.1"/>
    </source>
</evidence>
<dbReference type="AlphaFoldDB" id="F0YA15"/>
<dbReference type="Pfam" id="PF00248">
    <property type="entry name" value="Aldo_ket_red"/>
    <property type="match status" value="1"/>
</dbReference>
<feature type="active site" description="Proton donor" evidence="1">
    <location>
        <position position="88"/>
    </location>
</feature>
<evidence type="ECO:0000256" key="3">
    <source>
        <dbReference type="PIRSR" id="PIRSR000097-3"/>
    </source>
</evidence>
<dbReference type="InterPro" id="IPR020471">
    <property type="entry name" value="AKR"/>
</dbReference>
<dbReference type="GeneID" id="20220294"/>